<protein>
    <recommendedName>
        <fullName evidence="3">Sialate O-acetylesterase domain-containing protein</fullName>
    </recommendedName>
</protein>
<evidence type="ECO:0000256" key="2">
    <source>
        <dbReference type="SAM" id="SignalP"/>
    </source>
</evidence>
<dbReference type="KEGG" id="alus:STSP2_03232"/>
<reference evidence="5" key="1">
    <citation type="submission" date="2017-02" db="EMBL/GenBank/DDBJ databases">
        <title>Comparative genomics and description of representatives of a novel lineage of planctomycetes thriving in anoxic sediments.</title>
        <authorList>
            <person name="Spring S."/>
            <person name="Bunk B."/>
            <person name="Sproer C."/>
        </authorList>
    </citation>
    <scope>NUCLEOTIDE SEQUENCE [LARGE SCALE GENOMIC DNA]</scope>
    <source>
        <strain evidence="5">ST-NAGAB-D1</strain>
    </source>
</reference>
<feature type="domain" description="Sialate O-acetylesterase" evidence="3">
    <location>
        <begin position="296"/>
        <end position="498"/>
    </location>
</feature>
<dbReference type="SUPFAM" id="SSF52266">
    <property type="entry name" value="SGNH hydrolase"/>
    <property type="match status" value="1"/>
</dbReference>
<keyword evidence="2" id="KW-0732">Signal</keyword>
<evidence type="ECO:0000256" key="1">
    <source>
        <dbReference type="ARBA" id="ARBA00022801"/>
    </source>
</evidence>
<dbReference type="PANTHER" id="PTHR31988">
    <property type="entry name" value="ESTERASE, PUTATIVE (DUF303)-RELATED"/>
    <property type="match status" value="1"/>
</dbReference>
<gene>
    <name evidence="4" type="ORF">STSP2_03232</name>
</gene>
<dbReference type="GO" id="GO:0016788">
    <property type="term" value="F:hydrolase activity, acting on ester bonds"/>
    <property type="evidence" value="ECO:0007669"/>
    <property type="project" value="UniProtKB-ARBA"/>
</dbReference>
<accession>A0A1U9NQY4</accession>
<dbReference type="PANTHER" id="PTHR31988:SF19">
    <property type="entry name" value="9-O-ACETYL-N-ACETYLNEURAMINIC ACID DEACETYLASE-RELATED"/>
    <property type="match status" value="1"/>
</dbReference>
<organism evidence="4 5">
    <name type="scientific">Anaerohalosphaera lusitana</name>
    <dbReference type="NCBI Taxonomy" id="1936003"/>
    <lineage>
        <taxon>Bacteria</taxon>
        <taxon>Pseudomonadati</taxon>
        <taxon>Planctomycetota</taxon>
        <taxon>Phycisphaerae</taxon>
        <taxon>Sedimentisphaerales</taxon>
        <taxon>Anaerohalosphaeraceae</taxon>
        <taxon>Anaerohalosphaera</taxon>
    </lineage>
</organism>
<dbReference type="Proteomes" id="UP000189674">
    <property type="component" value="Chromosome"/>
</dbReference>
<dbReference type="InterPro" id="IPR036514">
    <property type="entry name" value="SGNH_hydro_sf"/>
</dbReference>
<name>A0A1U9NQY4_9BACT</name>
<dbReference type="STRING" id="1936003.STSP2_03232"/>
<evidence type="ECO:0000313" key="5">
    <source>
        <dbReference type="Proteomes" id="UP000189674"/>
    </source>
</evidence>
<sequence length="578" mass="62103" precursor="true">MHIRNIVLIIALLLIFAGIVQANVAVEINPANATVPGHTYEFSLGYTFTVDSETTVTELGKFDVDGDGMAADASACLFNWDTGEKLAGTVISASSTGEATGGINTHFAAIDPVILRAGTTYMAAVEVGAHEFMYGSGIAAWDENINWIEGRATGLENPAMPDTADAATFEIARDIDDCYFGPNFKFDADGIQQPDLSLSQPKTRAVFQRNDHDIAMVPVQGTYADPLTLIEARAVVMDGFSGSPSDWQIIDESPIGGSFSGTLSVAAGGWYSIEIRTFDGETPGPTAAVDRVGVGEVFIISGQSNSANFGQPKMTPTHDTVSAWTGSSWRHAYDPQPIANGNNGSPWSRLGDILVARFDVPIGFVTTGIGATRVGQWVPGTPYYTRIRSAIEDMGENGMRAILWHQGESDSIAGTSASVYASRLNSIIAQTRVDAGWDVPWGVALASYHPYSTSAQEAEVRAGQESVITGDPLVFQGADTDDFHNLGWLADSVHFDGTGLLEHARWWEVSIIRTFFPCDFEPNGKVDLSDFGLLAENWLDSNCKSVSAFSYGCNDCDLNNDGKVDMLDLDACAYNWLD</sequence>
<proteinExistence type="predicted"/>
<dbReference type="EMBL" id="CP019791">
    <property type="protein sequence ID" value="AQT70030.1"/>
    <property type="molecule type" value="Genomic_DNA"/>
</dbReference>
<dbReference type="OrthoDB" id="9795554at2"/>
<dbReference type="GO" id="GO:0000272">
    <property type="term" value="P:polysaccharide catabolic process"/>
    <property type="evidence" value="ECO:0007669"/>
    <property type="project" value="InterPro"/>
</dbReference>
<feature type="signal peptide" evidence="2">
    <location>
        <begin position="1"/>
        <end position="22"/>
    </location>
</feature>
<dbReference type="Pfam" id="PF03629">
    <property type="entry name" value="SASA"/>
    <property type="match status" value="1"/>
</dbReference>
<dbReference type="InterPro" id="IPR005181">
    <property type="entry name" value="SASA"/>
</dbReference>
<dbReference type="InterPro" id="IPR036439">
    <property type="entry name" value="Dockerin_dom_sf"/>
</dbReference>
<keyword evidence="1" id="KW-0378">Hydrolase</keyword>
<evidence type="ECO:0000313" key="4">
    <source>
        <dbReference type="EMBL" id="AQT70030.1"/>
    </source>
</evidence>
<dbReference type="InterPro" id="IPR052940">
    <property type="entry name" value="Carb_Esterase_6"/>
</dbReference>
<evidence type="ECO:0000259" key="3">
    <source>
        <dbReference type="Pfam" id="PF03629"/>
    </source>
</evidence>
<dbReference type="Gene3D" id="1.10.1330.10">
    <property type="entry name" value="Dockerin domain"/>
    <property type="match status" value="1"/>
</dbReference>
<feature type="chain" id="PRO_5012323967" description="Sialate O-acetylesterase domain-containing protein" evidence="2">
    <location>
        <begin position="23"/>
        <end position="578"/>
    </location>
</feature>
<keyword evidence="5" id="KW-1185">Reference proteome</keyword>
<dbReference type="AlphaFoldDB" id="A0A1U9NQY4"/>
<dbReference type="Gene3D" id="3.40.50.1110">
    <property type="entry name" value="SGNH hydrolase"/>
    <property type="match status" value="1"/>
</dbReference>